<evidence type="ECO:0000313" key="3">
    <source>
        <dbReference type="Proteomes" id="UP000807115"/>
    </source>
</evidence>
<feature type="compositionally biased region" description="Acidic residues" evidence="1">
    <location>
        <begin position="122"/>
        <end position="133"/>
    </location>
</feature>
<reference evidence="2" key="2">
    <citation type="submission" date="2020-10" db="EMBL/GenBank/DDBJ databases">
        <authorList>
            <person name="Cooper E.A."/>
            <person name="Brenton Z.W."/>
            <person name="Flinn B.S."/>
            <person name="Jenkins J."/>
            <person name="Shu S."/>
            <person name="Flowers D."/>
            <person name="Luo F."/>
            <person name="Wang Y."/>
            <person name="Xia P."/>
            <person name="Barry K."/>
            <person name="Daum C."/>
            <person name="Lipzen A."/>
            <person name="Yoshinaga Y."/>
            <person name="Schmutz J."/>
            <person name="Saski C."/>
            <person name="Vermerris W."/>
            <person name="Kresovich S."/>
        </authorList>
    </citation>
    <scope>NUCLEOTIDE SEQUENCE</scope>
</reference>
<reference evidence="2" key="1">
    <citation type="journal article" date="2019" name="BMC Genomics">
        <title>A new reference genome for Sorghum bicolor reveals high levels of sequence similarity between sweet and grain genotypes: implications for the genetics of sugar metabolism.</title>
        <authorList>
            <person name="Cooper E.A."/>
            <person name="Brenton Z.W."/>
            <person name="Flinn B.S."/>
            <person name="Jenkins J."/>
            <person name="Shu S."/>
            <person name="Flowers D."/>
            <person name="Luo F."/>
            <person name="Wang Y."/>
            <person name="Xia P."/>
            <person name="Barry K."/>
            <person name="Daum C."/>
            <person name="Lipzen A."/>
            <person name="Yoshinaga Y."/>
            <person name="Schmutz J."/>
            <person name="Saski C."/>
            <person name="Vermerris W."/>
            <person name="Kresovich S."/>
        </authorList>
    </citation>
    <scope>NUCLEOTIDE SEQUENCE</scope>
</reference>
<feature type="region of interest" description="Disordered" evidence="1">
    <location>
        <begin position="101"/>
        <end position="143"/>
    </location>
</feature>
<accession>A0A921U2G5</accession>
<evidence type="ECO:0000313" key="2">
    <source>
        <dbReference type="EMBL" id="KAG0516282.1"/>
    </source>
</evidence>
<dbReference type="Proteomes" id="UP000807115">
    <property type="component" value="Chromosome 10"/>
</dbReference>
<dbReference type="AlphaFoldDB" id="A0A921U2G5"/>
<gene>
    <name evidence="2" type="ORF">BDA96_10G348600</name>
</gene>
<evidence type="ECO:0000256" key="1">
    <source>
        <dbReference type="SAM" id="MobiDB-lite"/>
    </source>
</evidence>
<sequence>MDSISRFAISAGPQSIHVFVHPHRPPTPDPVTLRRRLLPAPIPAPMATPAALAPPRTCTRITLAPATLAPPRPCTRIWLCPPRPAPAIRLISPPRNCRPWRCSPSGGGRTSRELVSMKTSEAEVELDEDDNEEPPWLRPPPLQ</sequence>
<comment type="caution">
    <text evidence="2">The sequence shown here is derived from an EMBL/GenBank/DDBJ whole genome shotgun (WGS) entry which is preliminary data.</text>
</comment>
<organism evidence="2 3">
    <name type="scientific">Sorghum bicolor</name>
    <name type="common">Sorghum</name>
    <name type="synonym">Sorghum vulgare</name>
    <dbReference type="NCBI Taxonomy" id="4558"/>
    <lineage>
        <taxon>Eukaryota</taxon>
        <taxon>Viridiplantae</taxon>
        <taxon>Streptophyta</taxon>
        <taxon>Embryophyta</taxon>
        <taxon>Tracheophyta</taxon>
        <taxon>Spermatophyta</taxon>
        <taxon>Magnoliopsida</taxon>
        <taxon>Liliopsida</taxon>
        <taxon>Poales</taxon>
        <taxon>Poaceae</taxon>
        <taxon>PACMAD clade</taxon>
        <taxon>Panicoideae</taxon>
        <taxon>Andropogonodae</taxon>
        <taxon>Andropogoneae</taxon>
        <taxon>Sorghinae</taxon>
        <taxon>Sorghum</taxon>
    </lineage>
</organism>
<name>A0A921U2G5_SORBI</name>
<dbReference type="EMBL" id="CM027689">
    <property type="protein sequence ID" value="KAG0516282.1"/>
    <property type="molecule type" value="Genomic_DNA"/>
</dbReference>
<proteinExistence type="predicted"/>
<protein>
    <submittedName>
        <fullName evidence="2">Uncharacterized protein</fullName>
    </submittedName>
</protein>